<evidence type="ECO:0000259" key="1">
    <source>
        <dbReference type="PROSITE" id="PS51186"/>
    </source>
</evidence>
<sequence length="178" mass="20548">MLVELRDEHNRVLIHQLRTHAEQWLAAKGLDQYRGPRSHLVHPDIDRLFDKGAFVGWVIDGDVKAVLAIDEHDPDFWTREEMAEPGVTYITRFMAREHGHGYGASLLRALAEREASRGQRYIRLDCWRTNTRLHEYYRTQGFRHVRTEIVEGRMSGALFEKALSIDSSPTGRGADARP</sequence>
<accession>A0A3D9VK36</accession>
<dbReference type="PROSITE" id="PS51186">
    <property type="entry name" value="GNAT"/>
    <property type="match status" value="1"/>
</dbReference>
<keyword evidence="3" id="KW-1185">Reference proteome</keyword>
<dbReference type="InterPro" id="IPR016181">
    <property type="entry name" value="Acyl_CoA_acyltransferase"/>
</dbReference>
<gene>
    <name evidence="2" type="ORF">DFJ64_3173</name>
</gene>
<evidence type="ECO:0000313" key="2">
    <source>
        <dbReference type="EMBL" id="REF37721.1"/>
    </source>
</evidence>
<dbReference type="AlphaFoldDB" id="A0A3D9VK36"/>
<dbReference type="RefSeq" id="WP_115851126.1">
    <property type="nucleotide sequence ID" value="NZ_QTUC01000001.1"/>
</dbReference>
<dbReference type="Gene3D" id="3.40.630.30">
    <property type="match status" value="1"/>
</dbReference>
<protein>
    <submittedName>
        <fullName evidence="2">Acetyltransferase (GNAT) family protein</fullName>
    </submittedName>
</protein>
<proteinExistence type="predicted"/>
<evidence type="ECO:0000313" key="3">
    <source>
        <dbReference type="Proteomes" id="UP000256485"/>
    </source>
</evidence>
<organism evidence="2 3">
    <name type="scientific">Thermasporomyces composti</name>
    <dbReference type="NCBI Taxonomy" id="696763"/>
    <lineage>
        <taxon>Bacteria</taxon>
        <taxon>Bacillati</taxon>
        <taxon>Actinomycetota</taxon>
        <taxon>Actinomycetes</taxon>
        <taxon>Propionibacteriales</taxon>
        <taxon>Nocardioidaceae</taxon>
        <taxon>Thermasporomyces</taxon>
    </lineage>
</organism>
<keyword evidence="2" id="KW-0808">Transferase</keyword>
<dbReference type="EMBL" id="QTUC01000001">
    <property type="protein sequence ID" value="REF37721.1"/>
    <property type="molecule type" value="Genomic_DNA"/>
</dbReference>
<name>A0A3D9VK36_THECX</name>
<reference evidence="2 3" key="1">
    <citation type="submission" date="2018-08" db="EMBL/GenBank/DDBJ databases">
        <title>Sequencing the genomes of 1000 actinobacteria strains.</title>
        <authorList>
            <person name="Klenk H.-P."/>
        </authorList>
    </citation>
    <scope>NUCLEOTIDE SEQUENCE [LARGE SCALE GENOMIC DNA]</scope>
    <source>
        <strain evidence="2 3">DSM 22891</strain>
    </source>
</reference>
<dbReference type="OrthoDB" id="4095657at2"/>
<dbReference type="Proteomes" id="UP000256485">
    <property type="component" value="Unassembled WGS sequence"/>
</dbReference>
<comment type="caution">
    <text evidence="2">The sequence shown here is derived from an EMBL/GenBank/DDBJ whole genome shotgun (WGS) entry which is preliminary data.</text>
</comment>
<feature type="domain" description="N-acetyltransferase" evidence="1">
    <location>
        <begin position="1"/>
        <end position="164"/>
    </location>
</feature>
<dbReference type="InterPro" id="IPR000182">
    <property type="entry name" value="GNAT_dom"/>
</dbReference>
<dbReference type="SUPFAM" id="SSF55729">
    <property type="entry name" value="Acyl-CoA N-acyltransferases (Nat)"/>
    <property type="match status" value="1"/>
</dbReference>
<dbReference type="GO" id="GO:0016747">
    <property type="term" value="F:acyltransferase activity, transferring groups other than amino-acyl groups"/>
    <property type="evidence" value="ECO:0007669"/>
    <property type="project" value="InterPro"/>
</dbReference>
<dbReference type="Pfam" id="PF00583">
    <property type="entry name" value="Acetyltransf_1"/>
    <property type="match status" value="1"/>
</dbReference>